<dbReference type="Proteomes" id="UP000220836">
    <property type="component" value="Unassembled WGS sequence"/>
</dbReference>
<evidence type="ECO:0000259" key="1">
    <source>
        <dbReference type="Pfam" id="PF07238"/>
    </source>
</evidence>
<evidence type="ECO:0000313" key="3">
    <source>
        <dbReference type="Proteomes" id="UP000220836"/>
    </source>
</evidence>
<keyword evidence="3" id="KW-1185">Reference proteome</keyword>
<sequence length="115" mass="12633">MSSETNPPSSPEPIQTYRIHERYCSNLTGFVQANGQKFACRITDVSPFGAKVEFKGEAKAIGDNQTVTLRVPKVGKCTAKLCWIDPQNAGIEFLISDAEKGALEDFLMNVLAEDH</sequence>
<dbReference type="Gene3D" id="2.40.10.220">
    <property type="entry name" value="predicted glycosyltransferase like domains"/>
    <property type="match status" value="1"/>
</dbReference>
<dbReference type="GO" id="GO:0035438">
    <property type="term" value="F:cyclic-di-GMP binding"/>
    <property type="evidence" value="ECO:0007669"/>
    <property type="project" value="InterPro"/>
</dbReference>
<name>A0A238JY96_9RHOB</name>
<dbReference type="RefSeq" id="WP_170125780.1">
    <property type="nucleotide sequence ID" value="NZ_FXYH01000002.1"/>
</dbReference>
<dbReference type="InterPro" id="IPR009875">
    <property type="entry name" value="PilZ_domain"/>
</dbReference>
<feature type="domain" description="PilZ" evidence="1">
    <location>
        <begin position="19"/>
        <end position="107"/>
    </location>
</feature>
<accession>A0A238JY96</accession>
<dbReference type="EMBL" id="FXYH01000002">
    <property type="protein sequence ID" value="SMX35641.1"/>
    <property type="molecule type" value="Genomic_DNA"/>
</dbReference>
<gene>
    <name evidence="2" type="ORF">PEV8663_00543</name>
</gene>
<organism evidence="2 3">
    <name type="scientific">Pelagimonas varians</name>
    <dbReference type="NCBI Taxonomy" id="696760"/>
    <lineage>
        <taxon>Bacteria</taxon>
        <taxon>Pseudomonadati</taxon>
        <taxon>Pseudomonadota</taxon>
        <taxon>Alphaproteobacteria</taxon>
        <taxon>Rhodobacterales</taxon>
        <taxon>Roseobacteraceae</taxon>
        <taxon>Pelagimonas</taxon>
    </lineage>
</organism>
<evidence type="ECO:0000313" key="2">
    <source>
        <dbReference type="EMBL" id="SMX35641.1"/>
    </source>
</evidence>
<dbReference type="AlphaFoldDB" id="A0A238JY96"/>
<reference evidence="2 3" key="1">
    <citation type="submission" date="2017-05" db="EMBL/GenBank/DDBJ databases">
        <authorList>
            <person name="Song R."/>
            <person name="Chenine A.L."/>
            <person name="Ruprecht R.M."/>
        </authorList>
    </citation>
    <scope>NUCLEOTIDE SEQUENCE [LARGE SCALE GENOMIC DNA]</scope>
    <source>
        <strain evidence="2 3">CECT 8663</strain>
    </source>
</reference>
<dbReference type="Pfam" id="PF07238">
    <property type="entry name" value="PilZ"/>
    <property type="match status" value="1"/>
</dbReference>
<protein>
    <submittedName>
        <fullName evidence="2">PilZ domain protein</fullName>
    </submittedName>
</protein>
<dbReference type="SUPFAM" id="SSF141371">
    <property type="entry name" value="PilZ domain-like"/>
    <property type="match status" value="1"/>
</dbReference>
<proteinExistence type="predicted"/>